<dbReference type="EMBL" id="JACIGE010000004">
    <property type="protein sequence ID" value="MBB4247213.1"/>
    <property type="molecule type" value="Genomic_DNA"/>
</dbReference>
<name>A0A840G492_RHOTE</name>
<dbReference type="AlphaFoldDB" id="A0A840G492"/>
<keyword evidence="2" id="KW-1185">Reference proteome</keyword>
<reference evidence="1 2" key="1">
    <citation type="submission" date="2020-08" db="EMBL/GenBank/DDBJ databases">
        <title>Genome sequencing of Purple Non-Sulfur Bacteria from various extreme environments.</title>
        <authorList>
            <person name="Mayer M."/>
        </authorList>
    </citation>
    <scope>NUCLEOTIDE SEQUENCE [LARGE SCALE GENOMIC DNA]</scope>
    <source>
        <strain evidence="1 2">2761</strain>
    </source>
</reference>
<proteinExistence type="predicted"/>
<gene>
    <name evidence="1" type="ORF">GGD90_001579</name>
</gene>
<comment type="caution">
    <text evidence="1">The sequence shown here is derived from an EMBL/GenBank/DDBJ whole genome shotgun (WGS) entry which is preliminary data.</text>
</comment>
<dbReference type="GO" id="GO:0016740">
    <property type="term" value="F:transferase activity"/>
    <property type="evidence" value="ECO:0007669"/>
    <property type="project" value="UniProtKB-KW"/>
</dbReference>
<accession>A0A840G492</accession>
<evidence type="ECO:0000313" key="2">
    <source>
        <dbReference type="Proteomes" id="UP000587070"/>
    </source>
</evidence>
<dbReference type="RefSeq" id="WP_153115709.1">
    <property type="nucleotide sequence ID" value="NZ_JACIGE010000004.1"/>
</dbReference>
<protein>
    <submittedName>
        <fullName evidence="1">Putative nucleotidyltransferase</fullName>
    </submittedName>
</protein>
<keyword evidence="1" id="KW-0808">Transferase</keyword>
<sequence length="236" mass="25716">MNANDPNVALLELVAQHLGDDLREQLVFVGGAVAGLLITDPAMPAIRPTEDVDLICQALALSDYHHLETTLRARGFVQDMRPAAPICRWRIGAVVVDVMPTLEQILGFANRWYPLALETAEPVSLPGGHKIRLIAAPVFIATKLEAFAGRGQGDFLFSHDLGDLLAVIDGRESLLNECRSSLPALRSYLSERISGLLAQQAFREALSGHLPADAASQERLPQLLGKLQELARLYLI</sequence>
<organism evidence="1 2">
    <name type="scientific">Rhodocyclus tenuis</name>
    <name type="common">Rhodospirillum tenue</name>
    <dbReference type="NCBI Taxonomy" id="1066"/>
    <lineage>
        <taxon>Bacteria</taxon>
        <taxon>Pseudomonadati</taxon>
        <taxon>Pseudomonadota</taxon>
        <taxon>Betaproteobacteria</taxon>
        <taxon>Rhodocyclales</taxon>
        <taxon>Rhodocyclaceae</taxon>
        <taxon>Rhodocyclus</taxon>
    </lineage>
</organism>
<dbReference type="Proteomes" id="UP000587070">
    <property type="component" value="Unassembled WGS sequence"/>
</dbReference>
<dbReference type="OrthoDB" id="114489at2"/>
<evidence type="ECO:0000313" key="1">
    <source>
        <dbReference type="EMBL" id="MBB4247213.1"/>
    </source>
</evidence>